<protein>
    <recommendedName>
        <fullName evidence="2">VWFD domain-containing protein</fullName>
    </recommendedName>
</protein>
<dbReference type="InParanoid" id="B7FSF0"/>
<dbReference type="PaxDb" id="2850-Phatr43494"/>
<accession>B7FSF0</accession>
<name>B7FSF0_PHATC</name>
<reference evidence="3 4" key="1">
    <citation type="journal article" date="2008" name="Nature">
        <title>The Phaeodactylum genome reveals the evolutionary history of diatom genomes.</title>
        <authorList>
            <person name="Bowler C."/>
            <person name="Allen A.E."/>
            <person name="Badger J.H."/>
            <person name="Grimwood J."/>
            <person name="Jabbari K."/>
            <person name="Kuo A."/>
            <person name="Maheswari U."/>
            <person name="Martens C."/>
            <person name="Maumus F."/>
            <person name="Otillar R.P."/>
            <person name="Rayko E."/>
            <person name="Salamov A."/>
            <person name="Vandepoele K."/>
            <person name="Beszteri B."/>
            <person name="Gruber A."/>
            <person name="Heijde M."/>
            <person name="Katinka M."/>
            <person name="Mock T."/>
            <person name="Valentin K."/>
            <person name="Verret F."/>
            <person name="Berges J.A."/>
            <person name="Brownlee C."/>
            <person name="Cadoret J.P."/>
            <person name="Chiovitti A."/>
            <person name="Choi C.J."/>
            <person name="Coesel S."/>
            <person name="De Martino A."/>
            <person name="Detter J.C."/>
            <person name="Durkin C."/>
            <person name="Falciatore A."/>
            <person name="Fournet J."/>
            <person name="Haruta M."/>
            <person name="Huysman M.J."/>
            <person name="Jenkins B.D."/>
            <person name="Jiroutova K."/>
            <person name="Jorgensen R.E."/>
            <person name="Joubert Y."/>
            <person name="Kaplan A."/>
            <person name="Kroger N."/>
            <person name="Kroth P.G."/>
            <person name="La Roche J."/>
            <person name="Lindquist E."/>
            <person name="Lommer M."/>
            <person name="Martin-Jezequel V."/>
            <person name="Lopez P.J."/>
            <person name="Lucas S."/>
            <person name="Mangogna M."/>
            <person name="McGinnis K."/>
            <person name="Medlin L.K."/>
            <person name="Montsant A."/>
            <person name="Oudot-Le Secq M.P."/>
            <person name="Napoli C."/>
            <person name="Obornik M."/>
            <person name="Parker M.S."/>
            <person name="Petit J.L."/>
            <person name="Porcel B.M."/>
            <person name="Poulsen N."/>
            <person name="Robison M."/>
            <person name="Rychlewski L."/>
            <person name="Rynearson T.A."/>
            <person name="Schmutz J."/>
            <person name="Shapiro H."/>
            <person name="Siaut M."/>
            <person name="Stanley M."/>
            <person name="Sussman M.R."/>
            <person name="Taylor A.R."/>
            <person name="Vardi A."/>
            <person name="von Dassow P."/>
            <person name="Vyverman W."/>
            <person name="Willis A."/>
            <person name="Wyrwicz L.S."/>
            <person name="Rokhsar D.S."/>
            <person name="Weissenbach J."/>
            <person name="Armbrust E.V."/>
            <person name="Green B.R."/>
            <person name="Van de Peer Y."/>
            <person name="Grigoriev I.V."/>
        </authorList>
    </citation>
    <scope>NUCLEOTIDE SEQUENCE [LARGE SCALE GENOMIC DNA]</scope>
    <source>
        <strain evidence="3 4">CCAP 1055/1</strain>
    </source>
</reference>
<evidence type="ECO:0000259" key="2">
    <source>
        <dbReference type="PROSITE" id="PS51233"/>
    </source>
</evidence>
<dbReference type="InterPro" id="IPR001846">
    <property type="entry name" value="VWF_type-D"/>
</dbReference>
<sequence>MKVAFAFLCAFAAKASADNFLEAGLRKLEGATEKCSDKIVNFEGFSAGEKVTTEKLKSLGFKTLSIKVEGKGKCVDGEARIFNSGSVTCGDTDLSSSDGMVAIIQEKNENICAPNDCAAGGTMTFEWTNKVQIKSIRLLDNDQPVKVVLTTSTGTITKPLVLVTDKSKDGKHETFSIGVDDVSKMDVVMNGSGAVAEVVYRTCGTGASGDPHFSTWTGHKFDYHGQCDLVLVKAPVFEGKGLDIHVRTEQRYFYSFIKTIAMKIGDDLLEFGFNQVLLNGATANKGLTSGSSFDFAGYPVSFHDEPMPNGRPRKLYRVQTPHEAIVIKVFKQLMAIEIEDASHVNFADAVGITGDYNSGLMLGRDGVTILPDPSDFGPEWQVTSDDPSLFSSVQAPQFPEKCWEAPAIDKVRHLRNGVSQAQAEEACAILGEDADIEDCVFDIMATGDIEMVGAHL</sequence>
<keyword evidence="1" id="KW-0732">Signal</keyword>
<dbReference type="eggNOG" id="ENOG502SVBF">
    <property type="taxonomic scope" value="Eukaryota"/>
</dbReference>
<keyword evidence="4" id="KW-1185">Reference proteome</keyword>
<dbReference type="OrthoDB" id="47453at2759"/>
<dbReference type="EMBL" id="CM000606">
    <property type="protein sequence ID" value="EEC50785.1"/>
    <property type="molecule type" value="Genomic_DNA"/>
</dbReference>
<dbReference type="PROSITE" id="PS51233">
    <property type="entry name" value="VWFD"/>
    <property type="match status" value="1"/>
</dbReference>
<dbReference type="HOGENOM" id="CLU_609014_0_0_1"/>
<dbReference type="KEGG" id="pti:PHATRDRAFT_43494"/>
<feature type="chain" id="PRO_5002855376" description="VWFD domain-containing protein" evidence="1">
    <location>
        <begin position="18"/>
        <end position="456"/>
    </location>
</feature>
<evidence type="ECO:0000256" key="1">
    <source>
        <dbReference type="SAM" id="SignalP"/>
    </source>
</evidence>
<evidence type="ECO:0000313" key="4">
    <source>
        <dbReference type="Proteomes" id="UP000000759"/>
    </source>
</evidence>
<dbReference type="RefSeq" id="XP_002177971.1">
    <property type="nucleotide sequence ID" value="XM_002177935.1"/>
</dbReference>
<feature type="domain" description="VWFD" evidence="2">
    <location>
        <begin position="203"/>
        <end position="389"/>
    </location>
</feature>
<dbReference type="Proteomes" id="UP000000759">
    <property type="component" value="Chromosome 2"/>
</dbReference>
<reference evidence="4" key="2">
    <citation type="submission" date="2008-08" db="EMBL/GenBank/DDBJ databases">
        <authorList>
            <consortium name="Diatom Consortium"/>
            <person name="Grigoriev I."/>
            <person name="Grimwood J."/>
            <person name="Kuo A."/>
            <person name="Otillar R.P."/>
            <person name="Salamov A."/>
            <person name="Detter J.C."/>
            <person name="Lindquist E."/>
            <person name="Shapiro H."/>
            <person name="Lucas S."/>
            <person name="Glavina del Rio T."/>
            <person name="Pitluck S."/>
            <person name="Rokhsar D."/>
            <person name="Bowler C."/>
        </authorList>
    </citation>
    <scope>GENOME REANNOTATION</scope>
    <source>
        <strain evidence="4">CCAP 1055/1</strain>
    </source>
</reference>
<gene>
    <name evidence="3" type="ORF">PHATRDRAFT_43494</name>
</gene>
<dbReference type="GeneID" id="7197546"/>
<organism evidence="3 4">
    <name type="scientific">Phaeodactylum tricornutum (strain CCAP 1055/1)</name>
    <dbReference type="NCBI Taxonomy" id="556484"/>
    <lineage>
        <taxon>Eukaryota</taxon>
        <taxon>Sar</taxon>
        <taxon>Stramenopiles</taxon>
        <taxon>Ochrophyta</taxon>
        <taxon>Bacillariophyta</taxon>
        <taxon>Bacillariophyceae</taxon>
        <taxon>Bacillariophycidae</taxon>
        <taxon>Naviculales</taxon>
        <taxon>Phaeodactylaceae</taxon>
        <taxon>Phaeodactylum</taxon>
    </lineage>
</organism>
<dbReference type="AlphaFoldDB" id="B7FSF0"/>
<feature type="signal peptide" evidence="1">
    <location>
        <begin position="1"/>
        <end position="17"/>
    </location>
</feature>
<proteinExistence type="predicted"/>
<evidence type="ECO:0000313" key="3">
    <source>
        <dbReference type="EMBL" id="EEC50785.1"/>
    </source>
</evidence>